<feature type="domain" description="Major facilitator superfamily (MFS) profile" evidence="8">
    <location>
        <begin position="1"/>
        <end position="408"/>
    </location>
</feature>
<reference evidence="9" key="3">
    <citation type="submission" date="2016-10" db="EMBL/GenBank/DDBJ databases">
        <authorList>
            <person name="de Groot N.N."/>
        </authorList>
    </citation>
    <scope>NUCLEOTIDE SEQUENCE [LARGE SCALE GENOMIC DNA]</scope>
    <source>
        <strain evidence="9">CCBAU85039</strain>
    </source>
</reference>
<dbReference type="RefSeq" id="WP_072380300.1">
    <property type="nucleotide sequence ID" value="NZ_FNXB01000041.1"/>
</dbReference>
<keyword evidence="12" id="KW-1185">Reference proteome</keyword>
<dbReference type="InterPro" id="IPR036259">
    <property type="entry name" value="MFS_trans_sf"/>
</dbReference>
<feature type="transmembrane region" description="Helical" evidence="7">
    <location>
        <begin position="224"/>
        <end position="242"/>
    </location>
</feature>
<dbReference type="AlphaFoldDB" id="A0A1H8TYL1"/>
<dbReference type="GO" id="GO:0016020">
    <property type="term" value="C:membrane"/>
    <property type="evidence" value="ECO:0007669"/>
    <property type="project" value="UniProtKB-SubCell"/>
</dbReference>
<evidence type="ECO:0000256" key="5">
    <source>
        <dbReference type="ARBA" id="ARBA00023063"/>
    </source>
</evidence>
<dbReference type="SUPFAM" id="SSF103473">
    <property type="entry name" value="MFS general substrate transporter"/>
    <property type="match status" value="1"/>
</dbReference>
<dbReference type="Proteomes" id="UP000183063">
    <property type="component" value="Unassembled WGS sequence"/>
</dbReference>
<keyword evidence="5" id="KW-0534">Nitrate assimilation</keyword>
<evidence type="ECO:0000313" key="11">
    <source>
        <dbReference type="Proteomes" id="UP000183063"/>
    </source>
</evidence>
<dbReference type="Pfam" id="PF07690">
    <property type="entry name" value="MFS_1"/>
    <property type="match status" value="1"/>
</dbReference>
<feature type="transmembrane region" description="Helical" evidence="7">
    <location>
        <begin position="172"/>
        <end position="190"/>
    </location>
</feature>
<keyword evidence="3 7" id="KW-0812">Transmembrane</keyword>
<reference evidence="11" key="2">
    <citation type="submission" date="2016-10" db="EMBL/GenBank/DDBJ databases">
        <authorList>
            <person name="Wibberg D."/>
        </authorList>
    </citation>
    <scope>NUCLEOTIDE SEQUENCE [LARGE SCALE GENOMIC DNA]</scope>
</reference>
<feature type="transmembrane region" description="Helical" evidence="7">
    <location>
        <begin position="83"/>
        <end position="102"/>
    </location>
</feature>
<dbReference type="Proteomes" id="UP000198939">
    <property type="component" value="Unassembled WGS sequence"/>
</dbReference>
<evidence type="ECO:0000256" key="1">
    <source>
        <dbReference type="ARBA" id="ARBA00004141"/>
    </source>
</evidence>
<feature type="transmembrane region" description="Helical" evidence="7">
    <location>
        <begin position="287"/>
        <end position="308"/>
    </location>
</feature>
<accession>A0A1H8TYL1</accession>
<keyword evidence="6 7" id="KW-0472">Membrane</keyword>
<comment type="subcellular location">
    <subcellularLocation>
        <location evidence="1">Membrane</location>
        <topology evidence="1">Multi-pass membrane protein</topology>
    </subcellularLocation>
</comment>
<dbReference type="InterPro" id="IPR020846">
    <property type="entry name" value="MFS_dom"/>
</dbReference>
<comment type="similarity">
    <text evidence="2">Belongs to the major facilitator superfamily. Nitrate/nitrite porter (TC 2.A.1.8) family.</text>
</comment>
<sequence>MSVIRNTQSMSAGEPAKALWMSTIAFTLCFAVWTIFAIIGIRIKEELGLNEAEFGLLIGTPVLTGSLVRIVLGIWTGRYGGRLVYTLTMLAAALATFLLSYAHTYTQMLIAGLGVGLAGGSFAVGVAYVSPFFPAEKQGTALGIFGAGNVGAAVTKFAAPFVLIAWGWQAVAQIWAVGLALMAIVFWFTTTDDPAFRRRRERGVASKSLLQEFAPLKNAQVWRFSLYYFFAFGGFVALSLWLPRYLVGVYGFNLGVAGMVAAAYSIPGSIFRAFGGVLSDKRGARSVMYAMFAVSAVATLILSLPAAGTGGALGITPVVFIVVIFALGFVMSLGKAAIYKHIPAYYPENVGAVGGIVGMMGGLGGFILPIAFGLLKDMTGLWSSCFMLLFAVVLVSLIWMHLSVKQLDRRGLSTQAVAAT</sequence>
<dbReference type="GO" id="GO:0042128">
    <property type="term" value="P:nitrate assimilation"/>
    <property type="evidence" value="ECO:0007669"/>
    <property type="project" value="UniProtKB-KW"/>
</dbReference>
<dbReference type="EMBL" id="FNXB01000041">
    <property type="protein sequence ID" value="SEI16802.1"/>
    <property type="molecule type" value="Genomic_DNA"/>
</dbReference>
<dbReference type="InterPro" id="IPR011701">
    <property type="entry name" value="MFS"/>
</dbReference>
<evidence type="ECO:0000313" key="9">
    <source>
        <dbReference type="EMBL" id="SEI16802.1"/>
    </source>
</evidence>
<name>A0A1H8TYL1_9HYPH</name>
<evidence type="ECO:0000256" key="2">
    <source>
        <dbReference type="ARBA" id="ARBA00008432"/>
    </source>
</evidence>
<feature type="transmembrane region" description="Helical" evidence="7">
    <location>
        <begin position="20"/>
        <end position="43"/>
    </location>
</feature>
<evidence type="ECO:0000256" key="7">
    <source>
        <dbReference type="SAM" id="Phobius"/>
    </source>
</evidence>
<dbReference type="PROSITE" id="PS50850">
    <property type="entry name" value="MFS"/>
    <property type="match status" value="1"/>
</dbReference>
<gene>
    <name evidence="9" type="primary">narT</name>
    <name evidence="9" type="ORF">RTCCBAU85039_5503</name>
    <name evidence="10" type="ORF">SAMN05216228_103112</name>
</gene>
<dbReference type="PANTHER" id="PTHR23515">
    <property type="entry name" value="HIGH-AFFINITY NITRATE TRANSPORTER 2.3"/>
    <property type="match status" value="1"/>
</dbReference>
<dbReference type="STRING" id="501024.RTCCBAU85039_5503"/>
<organism evidence="9 11">
    <name type="scientific">Rhizobium tibeticum</name>
    <dbReference type="NCBI Taxonomy" id="501024"/>
    <lineage>
        <taxon>Bacteria</taxon>
        <taxon>Pseudomonadati</taxon>
        <taxon>Pseudomonadota</taxon>
        <taxon>Alphaproteobacteria</taxon>
        <taxon>Hyphomicrobiales</taxon>
        <taxon>Rhizobiaceae</taxon>
        <taxon>Rhizobium/Agrobacterium group</taxon>
        <taxon>Rhizobium</taxon>
    </lineage>
</organism>
<feature type="transmembrane region" description="Helical" evidence="7">
    <location>
        <begin position="314"/>
        <end position="338"/>
    </location>
</feature>
<dbReference type="InterPro" id="IPR044772">
    <property type="entry name" value="NO3_transporter"/>
</dbReference>
<proteinExistence type="inferred from homology"/>
<reference evidence="10 12" key="1">
    <citation type="submission" date="2016-10" db="EMBL/GenBank/DDBJ databases">
        <authorList>
            <person name="Varghese N."/>
            <person name="Submissions S."/>
        </authorList>
    </citation>
    <scope>NUCLEOTIDE SEQUENCE [LARGE SCALE GENOMIC DNA]</scope>
    <source>
        <strain evidence="10 12">CGMCC 1.7071</strain>
    </source>
</reference>
<dbReference type="Gene3D" id="1.20.1250.20">
    <property type="entry name" value="MFS general substrate transporter like domains"/>
    <property type="match status" value="2"/>
</dbReference>
<feature type="transmembrane region" description="Helical" evidence="7">
    <location>
        <begin position="55"/>
        <end position="76"/>
    </location>
</feature>
<protein>
    <submittedName>
        <fullName evidence="10">MFS transporter, NNP family, nitrate/nitrite transporter</fullName>
    </submittedName>
    <submittedName>
        <fullName evidence="9">Putative nitrate transporter NarT</fullName>
    </submittedName>
</protein>
<evidence type="ECO:0000313" key="10">
    <source>
        <dbReference type="EMBL" id="SEO96079.1"/>
    </source>
</evidence>
<dbReference type="OrthoDB" id="9771451at2"/>
<evidence type="ECO:0000256" key="6">
    <source>
        <dbReference type="ARBA" id="ARBA00023136"/>
    </source>
</evidence>
<feature type="transmembrane region" description="Helical" evidence="7">
    <location>
        <begin position="108"/>
        <end position="129"/>
    </location>
</feature>
<keyword evidence="4 7" id="KW-1133">Transmembrane helix</keyword>
<feature type="transmembrane region" description="Helical" evidence="7">
    <location>
        <begin position="381"/>
        <end position="402"/>
    </location>
</feature>
<evidence type="ECO:0000259" key="8">
    <source>
        <dbReference type="PROSITE" id="PS50850"/>
    </source>
</evidence>
<evidence type="ECO:0000313" key="12">
    <source>
        <dbReference type="Proteomes" id="UP000198939"/>
    </source>
</evidence>
<dbReference type="EMBL" id="FOCV01000031">
    <property type="protein sequence ID" value="SEO96079.1"/>
    <property type="molecule type" value="Genomic_DNA"/>
</dbReference>
<feature type="transmembrane region" description="Helical" evidence="7">
    <location>
        <begin position="350"/>
        <end position="375"/>
    </location>
</feature>
<evidence type="ECO:0000256" key="3">
    <source>
        <dbReference type="ARBA" id="ARBA00022692"/>
    </source>
</evidence>
<dbReference type="GO" id="GO:0015112">
    <property type="term" value="F:nitrate transmembrane transporter activity"/>
    <property type="evidence" value="ECO:0007669"/>
    <property type="project" value="InterPro"/>
</dbReference>
<evidence type="ECO:0000256" key="4">
    <source>
        <dbReference type="ARBA" id="ARBA00022989"/>
    </source>
</evidence>
<feature type="transmembrane region" description="Helical" evidence="7">
    <location>
        <begin position="141"/>
        <end position="166"/>
    </location>
</feature>